<comment type="caution">
    <text evidence="6">The sequence shown here is derived from an EMBL/GenBank/DDBJ whole genome shotgun (WGS) entry which is preliminary data.</text>
</comment>
<keyword evidence="3" id="KW-0446">Lipid-binding</keyword>
<feature type="transmembrane region" description="Helical" evidence="4">
    <location>
        <begin position="89"/>
        <end position="107"/>
    </location>
</feature>
<dbReference type="InterPro" id="IPR016140">
    <property type="entry name" value="Bifunc_inhib/LTP/seed_store"/>
</dbReference>
<dbReference type="STRING" id="35608.A0A2U1Q9P5"/>
<evidence type="ECO:0000256" key="3">
    <source>
        <dbReference type="ARBA" id="ARBA00023121"/>
    </source>
</evidence>
<keyword evidence="2" id="KW-0813">Transport</keyword>
<organism evidence="6 7">
    <name type="scientific">Artemisia annua</name>
    <name type="common">Sweet wormwood</name>
    <dbReference type="NCBI Taxonomy" id="35608"/>
    <lineage>
        <taxon>Eukaryota</taxon>
        <taxon>Viridiplantae</taxon>
        <taxon>Streptophyta</taxon>
        <taxon>Embryophyta</taxon>
        <taxon>Tracheophyta</taxon>
        <taxon>Spermatophyta</taxon>
        <taxon>Magnoliopsida</taxon>
        <taxon>eudicotyledons</taxon>
        <taxon>Gunneridae</taxon>
        <taxon>Pentapetalae</taxon>
        <taxon>asterids</taxon>
        <taxon>campanulids</taxon>
        <taxon>Asterales</taxon>
        <taxon>Asteraceae</taxon>
        <taxon>Asteroideae</taxon>
        <taxon>Anthemideae</taxon>
        <taxon>Artemisiinae</taxon>
        <taxon>Artemisia</taxon>
    </lineage>
</organism>
<dbReference type="EMBL" id="PKPP01000289">
    <property type="protein sequence ID" value="PWA94729.1"/>
    <property type="molecule type" value="Genomic_DNA"/>
</dbReference>
<comment type="similarity">
    <text evidence="1">Belongs to the plant LTP family.</text>
</comment>
<dbReference type="InterPro" id="IPR000528">
    <property type="entry name" value="Plant_nsLTP"/>
</dbReference>
<name>A0A2U1Q9P5_ARTAN</name>
<evidence type="ECO:0000256" key="4">
    <source>
        <dbReference type="SAM" id="Phobius"/>
    </source>
</evidence>
<dbReference type="SUPFAM" id="SSF47699">
    <property type="entry name" value="Bifunctional inhibitor/lipid-transfer protein/seed storage 2S albumin"/>
    <property type="match status" value="1"/>
</dbReference>
<evidence type="ECO:0000259" key="5">
    <source>
        <dbReference type="Pfam" id="PF00234"/>
    </source>
</evidence>
<keyword evidence="4" id="KW-0472">Membrane</keyword>
<dbReference type="Pfam" id="PF00234">
    <property type="entry name" value="Tryp_alpha_amyl"/>
    <property type="match status" value="1"/>
</dbReference>
<sequence length="109" mass="12041">MPCTKYLKSGDVVATSCCDGLKELKSVAIYIASVEMKMACDCINNHYSFVPCINPGYAVTLPGKCGVDVPYVDLNTDCDKKLAFPCRGTYLCISQFIVFIVSYLNVYRL</sequence>
<evidence type="ECO:0000256" key="1">
    <source>
        <dbReference type="ARBA" id="ARBA00009748"/>
    </source>
</evidence>
<keyword evidence="4" id="KW-1133">Transmembrane helix</keyword>
<keyword evidence="4" id="KW-0812">Transmembrane</keyword>
<dbReference type="Proteomes" id="UP000245207">
    <property type="component" value="Unassembled WGS sequence"/>
</dbReference>
<dbReference type="InterPro" id="IPR036312">
    <property type="entry name" value="Bifun_inhib/LTP/seed_sf"/>
</dbReference>
<feature type="domain" description="Bifunctional inhibitor/plant lipid transfer protein/seed storage helical" evidence="5">
    <location>
        <begin position="1"/>
        <end position="78"/>
    </location>
</feature>
<dbReference type="AlphaFoldDB" id="A0A2U1Q9P5"/>
<dbReference type="PANTHER" id="PTHR33076">
    <property type="entry name" value="NON-SPECIFIC LIPID-TRANSFER PROTEIN 2-RELATED"/>
    <property type="match status" value="1"/>
</dbReference>
<evidence type="ECO:0000256" key="2">
    <source>
        <dbReference type="ARBA" id="ARBA00022448"/>
    </source>
</evidence>
<dbReference type="PRINTS" id="PR00382">
    <property type="entry name" value="LIPIDTRNSFER"/>
</dbReference>
<dbReference type="Gene3D" id="1.10.110.10">
    <property type="entry name" value="Plant lipid-transfer and hydrophobic proteins"/>
    <property type="match status" value="1"/>
</dbReference>
<reference evidence="6 7" key="1">
    <citation type="journal article" date="2018" name="Mol. Plant">
        <title>The genome of Artemisia annua provides insight into the evolution of Asteraceae family and artemisinin biosynthesis.</title>
        <authorList>
            <person name="Shen Q."/>
            <person name="Zhang L."/>
            <person name="Liao Z."/>
            <person name="Wang S."/>
            <person name="Yan T."/>
            <person name="Shi P."/>
            <person name="Liu M."/>
            <person name="Fu X."/>
            <person name="Pan Q."/>
            <person name="Wang Y."/>
            <person name="Lv Z."/>
            <person name="Lu X."/>
            <person name="Zhang F."/>
            <person name="Jiang W."/>
            <person name="Ma Y."/>
            <person name="Chen M."/>
            <person name="Hao X."/>
            <person name="Li L."/>
            <person name="Tang Y."/>
            <person name="Lv G."/>
            <person name="Zhou Y."/>
            <person name="Sun X."/>
            <person name="Brodelius P.E."/>
            <person name="Rose J.K.C."/>
            <person name="Tang K."/>
        </authorList>
    </citation>
    <scope>NUCLEOTIDE SEQUENCE [LARGE SCALE GENOMIC DNA]</scope>
    <source>
        <strain evidence="7">cv. Huhao1</strain>
        <tissue evidence="6">Leaf</tissue>
    </source>
</reference>
<proteinExistence type="inferred from homology"/>
<evidence type="ECO:0000313" key="6">
    <source>
        <dbReference type="EMBL" id="PWA94729.1"/>
    </source>
</evidence>
<accession>A0A2U1Q9P5</accession>
<dbReference type="GO" id="GO:0008289">
    <property type="term" value="F:lipid binding"/>
    <property type="evidence" value="ECO:0007669"/>
    <property type="project" value="UniProtKB-KW"/>
</dbReference>
<keyword evidence="7" id="KW-1185">Reference proteome</keyword>
<evidence type="ECO:0000313" key="7">
    <source>
        <dbReference type="Proteomes" id="UP000245207"/>
    </source>
</evidence>
<gene>
    <name evidence="6" type="ORF">CTI12_AA056790</name>
</gene>
<dbReference type="GO" id="GO:0006869">
    <property type="term" value="P:lipid transport"/>
    <property type="evidence" value="ECO:0007669"/>
    <property type="project" value="InterPro"/>
</dbReference>
<protein>
    <submittedName>
        <fullName evidence="6">Non-specific lipid-transfer protein</fullName>
    </submittedName>
</protein>